<keyword evidence="2" id="KW-0732">Signal</keyword>
<reference evidence="3 4" key="1">
    <citation type="submission" date="2021-08" db="EMBL/GenBank/DDBJ databases">
        <authorList>
            <person name="Peeters C."/>
        </authorList>
    </citation>
    <scope>NUCLEOTIDE SEQUENCE [LARGE SCALE GENOMIC DNA]</scope>
    <source>
        <strain evidence="3 4">LMG 23992</strain>
    </source>
</reference>
<comment type="caution">
    <text evidence="3">The sequence shown here is derived from an EMBL/GenBank/DDBJ whole genome shotgun (WGS) entry which is preliminary data.</text>
</comment>
<evidence type="ECO:0000313" key="3">
    <source>
        <dbReference type="EMBL" id="CAG9173606.1"/>
    </source>
</evidence>
<feature type="signal peptide" evidence="2">
    <location>
        <begin position="1"/>
        <end position="22"/>
    </location>
</feature>
<keyword evidence="4" id="KW-1185">Reference proteome</keyword>
<dbReference type="RefSeq" id="WP_224080110.1">
    <property type="nucleotide sequence ID" value="NZ_CAJZAI010000005.1"/>
</dbReference>
<feature type="chain" id="PRO_5046179652" description="Lipoprotein" evidence="2">
    <location>
        <begin position="23"/>
        <end position="192"/>
    </location>
</feature>
<feature type="region of interest" description="Disordered" evidence="1">
    <location>
        <begin position="170"/>
        <end position="192"/>
    </location>
</feature>
<gene>
    <name evidence="3" type="ORF">LMG23992_02497</name>
</gene>
<name>A0ABM8X157_9BURK</name>
<evidence type="ECO:0008006" key="5">
    <source>
        <dbReference type="Google" id="ProtNLM"/>
    </source>
</evidence>
<sequence length="192" mass="19677">MNNTLLAAALGLMITGCSTYQAVTPVDRPGQGDPLAAFQVPAGSPGAAGQRGDYGANGALLCVVANPVTGNEYLDAFRASLQARNFEVKLLPPDAPVVSCPLVATYSARSAWFWMSYLNSVDITVFQNGARVGKAVYNANRSAGGINLSNFVMPAAKLDDLVEQLFPGMLPPPPPPAGTPVAAPAASTAGAS</sequence>
<evidence type="ECO:0000256" key="1">
    <source>
        <dbReference type="SAM" id="MobiDB-lite"/>
    </source>
</evidence>
<accession>A0ABM8X157</accession>
<dbReference type="EMBL" id="CAJZAI010000005">
    <property type="protein sequence ID" value="CAG9173606.1"/>
    <property type="molecule type" value="Genomic_DNA"/>
</dbReference>
<evidence type="ECO:0000256" key="2">
    <source>
        <dbReference type="SAM" id="SignalP"/>
    </source>
</evidence>
<organism evidence="3 4">
    <name type="scientific">Cupriavidus laharis</name>
    <dbReference type="NCBI Taxonomy" id="151654"/>
    <lineage>
        <taxon>Bacteria</taxon>
        <taxon>Pseudomonadati</taxon>
        <taxon>Pseudomonadota</taxon>
        <taxon>Betaproteobacteria</taxon>
        <taxon>Burkholderiales</taxon>
        <taxon>Burkholderiaceae</taxon>
        <taxon>Cupriavidus</taxon>
    </lineage>
</organism>
<dbReference type="NCBIfam" id="NF040519">
    <property type="entry name" value="Sbal_3080_fam"/>
    <property type="match status" value="1"/>
</dbReference>
<dbReference type="Proteomes" id="UP000727654">
    <property type="component" value="Unassembled WGS sequence"/>
</dbReference>
<proteinExistence type="predicted"/>
<evidence type="ECO:0000313" key="4">
    <source>
        <dbReference type="Proteomes" id="UP000727654"/>
    </source>
</evidence>
<feature type="compositionally biased region" description="Low complexity" evidence="1">
    <location>
        <begin position="179"/>
        <end position="192"/>
    </location>
</feature>
<protein>
    <recommendedName>
        <fullName evidence="5">Lipoprotein</fullName>
    </recommendedName>
</protein>